<dbReference type="InterPro" id="IPR027417">
    <property type="entry name" value="P-loop_NTPase"/>
</dbReference>
<organism evidence="9">
    <name type="scientific">Octactis speculum</name>
    <dbReference type="NCBI Taxonomy" id="3111310"/>
    <lineage>
        <taxon>Eukaryota</taxon>
        <taxon>Sar</taxon>
        <taxon>Stramenopiles</taxon>
        <taxon>Ochrophyta</taxon>
        <taxon>Dictyochophyceae</taxon>
        <taxon>Dictyochales</taxon>
        <taxon>Dictyochaceae</taxon>
        <taxon>Octactis</taxon>
    </lineage>
</organism>
<dbReference type="AlphaFoldDB" id="A0A7S2ALE1"/>
<dbReference type="PANTHER" id="PTHR47959:SF24">
    <property type="entry name" value="ATP-DEPENDENT RNA HELICASE"/>
    <property type="match status" value="1"/>
</dbReference>
<dbReference type="InterPro" id="IPR001650">
    <property type="entry name" value="Helicase_C-like"/>
</dbReference>
<evidence type="ECO:0000256" key="1">
    <source>
        <dbReference type="ARBA" id="ARBA00022741"/>
    </source>
</evidence>
<dbReference type="SMART" id="SM00487">
    <property type="entry name" value="DEXDc"/>
    <property type="match status" value="1"/>
</dbReference>
<dbReference type="SMART" id="SM00490">
    <property type="entry name" value="HELICc"/>
    <property type="match status" value="1"/>
</dbReference>
<evidence type="ECO:0000256" key="3">
    <source>
        <dbReference type="ARBA" id="ARBA00022806"/>
    </source>
</evidence>
<feature type="compositionally biased region" description="Basic and acidic residues" evidence="6">
    <location>
        <begin position="465"/>
        <end position="476"/>
    </location>
</feature>
<feature type="domain" description="Helicase C-terminal" evidence="8">
    <location>
        <begin position="265"/>
        <end position="431"/>
    </location>
</feature>
<dbReference type="CDD" id="cd18787">
    <property type="entry name" value="SF2_C_DEAD"/>
    <property type="match status" value="1"/>
</dbReference>
<dbReference type="GO" id="GO:0003724">
    <property type="term" value="F:RNA helicase activity"/>
    <property type="evidence" value="ECO:0007669"/>
    <property type="project" value="TreeGrafter"/>
</dbReference>
<comment type="similarity">
    <text evidence="5">Belongs to the DEAD box helicase family.</text>
</comment>
<evidence type="ECO:0000256" key="6">
    <source>
        <dbReference type="SAM" id="MobiDB-lite"/>
    </source>
</evidence>
<feature type="domain" description="Helicase ATP-binding" evidence="7">
    <location>
        <begin position="14"/>
        <end position="189"/>
    </location>
</feature>
<dbReference type="Pfam" id="PF00270">
    <property type="entry name" value="DEAD"/>
    <property type="match status" value="1"/>
</dbReference>
<dbReference type="GO" id="GO:0005524">
    <property type="term" value="F:ATP binding"/>
    <property type="evidence" value="ECO:0007669"/>
    <property type="project" value="UniProtKB-KW"/>
</dbReference>
<name>A0A7S2ALE1_9STRA</name>
<sequence length="476" mass="52346">MGIKRPTPVQRICIPAALKGRDVVGLAETGSGKTAAFALPILQKLSENPYGVFALVLTPTRELAIQIGEQMNALGAPLHVRLTTLIGGMDMTTQAVELQQRPHIVVATLGRLVQHIINDPAVKSLFRRLSFLVLDEADRMLSLGFDDDLKTVIAATQESVDRQTLLFSATTTDTITEIQSIAAKKTCPPCVFDLTVERALPATLTLEYLFMSAQVKMCYLIETLRVMVELDLQDNNNNNSQGGGKKGRRHPSNRKADMRKLKQEALDKMEALAPGEDGDSPEGDTGGRAKSAIIFTGSCKRCQEVTMVLLELGIDCVCIHSLLSQRRRTAALGKFKTHTTKILIATDVASRGLDIPEVDLVINFDLPRAPSDFVHRVGRTARRGRRGNAISLVTQHDVELVHAIEEFTGFKLSLRKGITDDNVLPLLNPVAKAMRVARQKLVEIGFDEKVQNLKARANRQRKAKASREDNSCEEKS</sequence>
<feature type="region of interest" description="Disordered" evidence="6">
    <location>
        <begin position="235"/>
        <end position="255"/>
    </location>
</feature>
<evidence type="ECO:0000259" key="7">
    <source>
        <dbReference type="PROSITE" id="PS51192"/>
    </source>
</evidence>
<dbReference type="GO" id="GO:0005829">
    <property type="term" value="C:cytosol"/>
    <property type="evidence" value="ECO:0007669"/>
    <property type="project" value="TreeGrafter"/>
</dbReference>
<dbReference type="PROSITE" id="PS51192">
    <property type="entry name" value="HELICASE_ATP_BIND_1"/>
    <property type="match status" value="1"/>
</dbReference>
<keyword evidence="4 5" id="KW-0067">ATP-binding</keyword>
<keyword evidence="2 5" id="KW-0378">Hydrolase</keyword>
<evidence type="ECO:0008006" key="10">
    <source>
        <dbReference type="Google" id="ProtNLM"/>
    </source>
</evidence>
<dbReference type="CDD" id="cd17955">
    <property type="entry name" value="DEADc_DDX49"/>
    <property type="match status" value="1"/>
</dbReference>
<dbReference type="InterPro" id="IPR000629">
    <property type="entry name" value="RNA-helicase_DEAD-box_CS"/>
</dbReference>
<evidence type="ECO:0000313" key="9">
    <source>
        <dbReference type="EMBL" id="CAD9371271.1"/>
    </source>
</evidence>
<keyword evidence="3 5" id="KW-0347">Helicase</keyword>
<dbReference type="PROSITE" id="PS00039">
    <property type="entry name" value="DEAD_ATP_HELICASE"/>
    <property type="match status" value="1"/>
</dbReference>
<dbReference type="InterPro" id="IPR014001">
    <property type="entry name" value="Helicase_ATP-bd"/>
</dbReference>
<dbReference type="GO" id="GO:0016787">
    <property type="term" value="F:hydrolase activity"/>
    <property type="evidence" value="ECO:0007669"/>
    <property type="project" value="UniProtKB-KW"/>
</dbReference>
<gene>
    <name evidence="9" type="ORF">DSPE1174_LOCUS1158</name>
</gene>
<dbReference type="PANTHER" id="PTHR47959">
    <property type="entry name" value="ATP-DEPENDENT RNA HELICASE RHLE-RELATED"/>
    <property type="match status" value="1"/>
</dbReference>
<reference evidence="9" key="1">
    <citation type="submission" date="2021-01" db="EMBL/GenBank/DDBJ databases">
        <authorList>
            <person name="Corre E."/>
            <person name="Pelletier E."/>
            <person name="Niang G."/>
            <person name="Scheremetjew M."/>
            <person name="Finn R."/>
            <person name="Kale V."/>
            <person name="Holt S."/>
            <person name="Cochrane G."/>
            <person name="Meng A."/>
            <person name="Brown T."/>
            <person name="Cohen L."/>
        </authorList>
    </citation>
    <scope>NUCLEOTIDE SEQUENCE</scope>
    <source>
        <strain evidence="9">CCMP1381</strain>
    </source>
</reference>
<dbReference type="InterPro" id="IPR011545">
    <property type="entry name" value="DEAD/DEAH_box_helicase_dom"/>
</dbReference>
<dbReference type="InterPro" id="IPR050079">
    <property type="entry name" value="DEAD_box_RNA_helicase"/>
</dbReference>
<feature type="region of interest" description="Disordered" evidence="6">
    <location>
        <begin position="455"/>
        <end position="476"/>
    </location>
</feature>
<proteinExistence type="inferred from homology"/>
<evidence type="ECO:0000256" key="4">
    <source>
        <dbReference type="ARBA" id="ARBA00022840"/>
    </source>
</evidence>
<dbReference type="SUPFAM" id="SSF52540">
    <property type="entry name" value="P-loop containing nucleoside triphosphate hydrolases"/>
    <property type="match status" value="1"/>
</dbReference>
<protein>
    <recommendedName>
        <fullName evidence="10">ATP-dependent RNA helicase</fullName>
    </recommendedName>
</protein>
<dbReference type="GO" id="GO:0003676">
    <property type="term" value="F:nucleic acid binding"/>
    <property type="evidence" value="ECO:0007669"/>
    <property type="project" value="InterPro"/>
</dbReference>
<evidence type="ECO:0000256" key="2">
    <source>
        <dbReference type="ARBA" id="ARBA00022801"/>
    </source>
</evidence>
<evidence type="ECO:0000259" key="8">
    <source>
        <dbReference type="PROSITE" id="PS51194"/>
    </source>
</evidence>
<dbReference type="Gene3D" id="3.40.50.300">
    <property type="entry name" value="P-loop containing nucleotide triphosphate hydrolases"/>
    <property type="match status" value="2"/>
</dbReference>
<dbReference type="PROSITE" id="PS51194">
    <property type="entry name" value="HELICASE_CTER"/>
    <property type="match status" value="1"/>
</dbReference>
<accession>A0A7S2ALE1</accession>
<dbReference type="Pfam" id="PF00271">
    <property type="entry name" value="Helicase_C"/>
    <property type="match status" value="1"/>
</dbReference>
<keyword evidence="1 5" id="KW-0547">Nucleotide-binding</keyword>
<evidence type="ECO:0000256" key="5">
    <source>
        <dbReference type="RuleBase" id="RU000492"/>
    </source>
</evidence>
<dbReference type="EMBL" id="HBGS01002237">
    <property type="protein sequence ID" value="CAD9371271.1"/>
    <property type="molecule type" value="Transcribed_RNA"/>
</dbReference>